<keyword evidence="7" id="KW-1185">Reference proteome</keyword>
<feature type="compositionally biased region" description="Polar residues" evidence="4">
    <location>
        <begin position="107"/>
        <end position="129"/>
    </location>
</feature>
<dbReference type="InterPro" id="IPR052296">
    <property type="entry name" value="TR-Histone_Methyltrans"/>
</dbReference>
<dbReference type="InterPro" id="IPR036236">
    <property type="entry name" value="Znf_C2H2_sf"/>
</dbReference>
<dbReference type="PANTHER" id="PTHR16516:SF4">
    <property type="entry name" value="C2H2-TYPE DOMAIN-CONTAINING PROTEIN"/>
    <property type="match status" value="1"/>
</dbReference>
<dbReference type="SUPFAM" id="SSF57667">
    <property type="entry name" value="beta-beta-alpha zinc fingers"/>
    <property type="match status" value="1"/>
</dbReference>
<comment type="caution">
    <text evidence="6">The sequence shown here is derived from an EMBL/GenBank/DDBJ whole genome shotgun (WGS) entry which is preliminary data.</text>
</comment>
<feature type="region of interest" description="Disordered" evidence="4">
    <location>
        <begin position="408"/>
        <end position="453"/>
    </location>
</feature>
<feature type="compositionally biased region" description="Basic residues" evidence="4">
    <location>
        <begin position="193"/>
        <end position="205"/>
    </location>
</feature>
<gene>
    <name evidence="6" type="ORF">ODALV1_LOCUS12409</name>
</gene>
<feature type="compositionally biased region" description="Low complexity" evidence="4">
    <location>
        <begin position="178"/>
        <end position="192"/>
    </location>
</feature>
<dbReference type="EMBL" id="CAXLJM020000038">
    <property type="protein sequence ID" value="CAL8106605.1"/>
    <property type="molecule type" value="Genomic_DNA"/>
</dbReference>
<feature type="region of interest" description="Disordered" evidence="4">
    <location>
        <begin position="177"/>
        <end position="236"/>
    </location>
</feature>
<comment type="subcellular location">
    <subcellularLocation>
        <location evidence="1">Nucleus</location>
    </subcellularLocation>
</comment>
<evidence type="ECO:0000313" key="7">
    <source>
        <dbReference type="Proteomes" id="UP001642540"/>
    </source>
</evidence>
<feature type="domain" description="C2H2-type" evidence="5">
    <location>
        <begin position="505"/>
        <end position="532"/>
    </location>
</feature>
<accession>A0ABP1QKB9</accession>
<protein>
    <recommendedName>
        <fullName evidence="5">C2H2-type domain-containing protein</fullName>
    </recommendedName>
</protein>
<dbReference type="Proteomes" id="UP001642540">
    <property type="component" value="Unassembled WGS sequence"/>
</dbReference>
<proteinExistence type="predicted"/>
<keyword evidence="3" id="KW-0479">Metal-binding</keyword>
<keyword evidence="3" id="KW-0862">Zinc</keyword>
<sequence>MGLVEISEKMTSSVTIPTTGSRNPPASASINTSPGSATPDQVVRKKRTFDIAFLTGQSEKETSSTNSTATDFSNRESPSRSGTTNSNNNNNIERKCAAFLSSDRSHSPYNLTQDGTNSDSSSIDVMTNGSLSESESQSHSPSSSIPEQPSPPLHPVVLIHHQHQQQQLQQLKSIAPLSSNGGISHRNSNNSGHGHHHHHHHHHHVDIKSNSGTPVAGSGSSGHKSRNNRSPVKEEIRFESRRTIDINHTVDSLKIKENLQFSTLLPSSAAVSFSLSGNNGGGAGNGLASGSSTSGSSSRTISVTSGTDLTLPHLASTIALLPHVARFPLGLPSLAASGSVGGLHGNHMPPGSMPFHAKLEKSESINISYPKVRGGFPDPYAALAASAAGGYPYPNLLLSQEFSRHPAFPSPLGSPVNGSGASSAAGGGSGQQVNQAPPPPQVPQCGMSPSTTLLPPSLTSLTLPAQNVCAKCNIGFRMTSDLVYHMRSHHRRDTDPMKKQREEKLKCPVCHETFRERHHLTRHMTAHQDRAEEI</sequence>
<evidence type="ECO:0000256" key="1">
    <source>
        <dbReference type="ARBA" id="ARBA00004123"/>
    </source>
</evidence>
<feature type="region of interest" description="Disordered" evidence="4">
    <location>
        <begin position="103"/>
        <end position="154"/>
    </location>
</feature>
<feature type="compositionally biased region" description="Polar residues" evidence="4">
    <location>
        <begin position="9"/>
        <end position="39"/>
    </location>
</feature>
<feature type="compositionally biased region" description="Low complexity" evidence="4">
    <location>
        <begin position="130"/>
        <end position="147"/>
    </location>
</feature>
<evidence type="ECO:0000256" key="3">
    <source>
        <dbReference type="PROSITE-ProRule" id="PRU00042"/>
    </source>
</evidence>
<dbReference type="Pfam" id="PF00096">
    <property type="entry name" value="zf-C2H2"/>
    <property type="match status" value="1"/>
</dbReference>
<dbReference type="PANTHER" id="PTHR16516">
    <property type="entry name" value="AGAP007109-PA"/>
    <property type="match status" value="1"/>
</dbReference>
<evidence type="ECO:0000313" key="6">
    <source>
        <dbReference type="EMBL" id="CAL8106605.1"/>
    </source>
</evidence>
<dbReference type="PROSITE" id="PS50157">
    <property type="entry name" value="ZINC_FINGER_C2H2_2"/>
    <property type="match status" value="2"/>
</dbReference>
<organism evidence="6 7">
    <name type="scientific">Orchesella dallaii</name>
    <dbReference type="NCBI Taxonomy" id="48710"/>
    <lineage>
        <taxon>Eukaryota</taxon>
        <taxon>Metazoa</taxon>
        <taxon>Ecdysozoa</taxon>
        <taxon>Arthropoda</taxon>
        <taxon>Hexapoda</taxon>
        <taxon>Collembola</taxon>
        <taxon>Entomobryomorpha</taxon>
        <taxon>Entomobryoidea</taxon>
        <taxon>Orchesellidae</taxon>
        <taxon>Orchesellinae</taxon>
        <taxon>Orchesella</taxon>
    </lineage>
</organism>
<keyword evidence="2" id="KW-0539">Nucleus</keyword>
<feature type="domain" description="C2H2-type" evidence="5">
    <location>
        <begin position="467"/>
        <end position="494"/>
    </location>
</feature>
<dbReference type="SMART" id="SM00355">
    <property type="entry name" value="ZnF_C2H2"/>
    <property type="match status" value="2"/>
</dbReference>
<dbReference type="InterPro" id="IPR013087">
    <property type="entry name" value="Znf_C2H2_type"/>
</dbReference>
<reference evidence="6 7" key="1">
    <citation type="submission" date="2024-08" db="EMBL/GenBank/DDBJ databases">
        <authorList>
            <person name="Cucini C."/>
            <person name="Frati F."/>
        </authorList>
    </citation>
    <scope>NUCLEOTIDE SEQUENCE [LARGE SCALE GENOMIC DNA]</scope>
</reference>
<evidence type="ECO:0000259" key="5">
    <source>
        <dbReference type="PROSITE" id="PS50157"/>
    </source>
</evidence>
<evidence type="ECO:0000256" key="4">
    <source>
        <dbReference type="SAM" id="MobiDB-lite"/>
    </source>
</evidence>
<feature type="compositionally biased region" description="Polar residues" evidence="4">
    <location>
        <begin position="63"/>
        <end position="72"/>
    </location>
</feature>
<dbReference type="Gene3D" id="3.30.160.60">
    <property type="entry name" value="Classic Zinc Finger"/>
    <property type="match status" value="1"/>
</dbReference>
<keyword evidence="3" id="KW-0863">Zinc-finger</keyword>
<feature type="region of interest" description="Disordered" evidence="4">
    <location>
        <begin position="1"/>
        <end position="91"/>
    </location>
</feature>
<dbReference type="PROSITE" id="PS00028">
    <property type="entry name" value="ZINC_FINGER_C2H2_1"/>
    <property type="match status" value="2"/>
</dbReference>
<evidence type="ECO:0000256" key="2">
    <source>
        <dbReference type="ARBA" id="ARBA00023242"/>
    </source>
</evidence>
<name>A0ABP1QKB9_9HEXA</name>